<dbReference type="KEGG" id="kaf:KAFR_0A02950"/>
<dbReference type="HOGENOM" id="CLU_1489237_0_0_1"/>
<keyword evidence="2" id="KW-1185">Reference proteome</keyword>
<dbReference type="Proteomes" id="UP000005220">
    <property type="component" value="Chromosome 1"/>
</dbReference>
<sequence>MSLLKKIYGYGKGSREQTFETSPQRRIWSTASPLSAAYILCQRKFSLSLIYAVSLCDDSRRFSWRVNLDKEFFYSAVAALAGWLTGWLLGCSQAAIFVYFCIFCIGWSVERKNITFHIWRKRSSPPPPQIRRCKVSVKNFLLPLLIIAQVQNMIRRIHYSVSLTIMVEMDLELTEIWACFK</sequence>
<dbReference type="InParanoid" id="H2AMY1"/>
<reference evidence="1 2" key="1">
    <citation type="journal article" date="2011" name="Proc. Natl. Acad. Sci. U.S.A.">
        <title>Evolutionary erosion of yeast sex chromosomes by mating-type switching accidents.</title>
        <authorList>
            <person name="Gordon J.L."/>
            <person name="Armisen D."/>
            <person name="Proux-Wera E."/>
            <person name="Oheigeartaigh S.S."/>
            <person name="Byrne K.P."/>
            <person name="Wolfe K.H."/>
        </authorList>
    </citation>
    <scope>NUCLEOTIDE SEQUENCE [LARGE SCALE GENOMIC DNA]</scope>
    <source>
        <strain evidence="2">ATCC 22294 / BCRC 22015 / CBS 2517 / CECT 1963 / NBRC 1671 / NRRL Y-8276</strain>
    </source>
</reference>
<dbReference type="GeneID" id="13887120"/>
<evidence type="ECO:0000313" key="1">
    <source>
        <dbReference type="EMBL" id="CCF55731.1"/>
    </source>
</evidence>
<dbReference type="RefSeq" id="XP_003954866.1">
    <property type="nucleotide sequence ID" value="XM_003954817.1"/>
</dbReference>
<proteinExistence type="predicted"/>
<dbReference type="EMBL" id="HE650821">
    <property type="protein sequence ID" value="CCF55731.1"/>
    <property type="molecule type" value="Genomic_DNA"/>
</dbReference>
<protein>
    <submittedName>
        <fullName evidence="1">Uncharacterized protein</fullName>
    </submittedName>
</protein>
<accession>H2AMY1</accession>
<name>H2AMY1_KAZAF</name>
<organism evidence="1 2">
    <name type="scientific">Kazachstania africana (strain ATCC 22294 / BCRC 22015 / CBS 2517 / CECT 1963 / NBRC 1671 / NRRL Y-8276)</name>
    <name type="common">Yeast</name>
    <name type="synonym">Kluyveromyces africanus</name>
    <dbReference type="NCBI Taxonomy" id="1071382"/>
    <lineage>
        <taxon>Eukaryota</taxon>
        <taxon>Fungi</taxon>
        <taxon>Dikarya</taxon>
        <taxon>Ascomycota</taxon>
        <taxon>Saccharomycotina</taxon>
        <taxon>Saccharomycetes</taxon>
        <taxon>Saccharomycetales</taxon>
        <taxon>Saccharomycetaceae</taxon>
        <taxon>Kazachstania</taxon>
    </lineage>
</organism>
<gene>
    <name evidence="1" type="primary">KAFR0A02950</name>
    <name evidence="1" type="ORF">KAFR_0A02950</name>
</gene>
<dbReference type="AlphaFoldDB" id="H2AMY1"/>
<evidence type="ECO:0000313" key="2">
    <source>
        <dbReference type="Proteomes" id="UP000005220"/>
    </source>
</evidence>